<sequence length="111" mass="12149">MKWSNTWGREKGYKAVNSAWTAPRSGHVLEVQFHTPGGKQAQLRTHKLYEEQRLPSTSPARAQELQREQDRIFAAVPVPEGAAALQPPTEVVARPGATVPGRGAEVTAPVR</sequence>
<organism evidence="1 2">
    <name type="scientific">Streptomyces qinglanensis</name>
    <dbReference type="NCBI Taxonomy" id="943816"/>
    <lineage>
        <taxon>Bacteria</taxon>
        <taxon>Bacillati</taxon>
        <taxon>Actinomycetota</taxon>
        <taxon>Actinomycetes</taxon>
        <taxon>Kitasatosporales</taxon>
        <taxon>Streptomycetaceae</taxon>
        <taxon>Streptomyces</taxon>
    </lineage>
</organism>
<gene>
    <name evidence="1" type="ORF">SAMN05421870_102534</name>
</gene>
<dbReference type="AlphaFoldDB" id="A0A1H9Q8V3"/>
<dbReference type="EMBL" id="FOGO01000002">
    <property type="protein sequence ID" value="SER56884.1"/>
    <property type="molecule type" value="Genomic_DNA"/>
</dbReference>
<evidence type="ECO:0000313" key="1">
    <source>
        <dbReference type="EMBL" id="SER56884.1"/>
    </source>
</evidence>
<reference evidence="2" key="1">
    <citation type="submission" date="2016-10" db="EMBL/GenBank/DDBJ databases">
        <authorList>
            <person name="Varghese N."/>
            <person name="Submissions S."/>
        </authorList>
    </citation>
    <scope>NUCLEOTIDE SEQUENCE [LARGE SCALE GENOMIC DNA]</scope>
    <source>
        <strain evidence="2">CGMCC 4.6825</strain>
    </source>
</reference>
<keyword evidence="2" id="KW-1185">Reference proteome</keyword>
<proteinExistence type="predicted"/>
<dbReference type="Proteomes" id="UP000182841">
    <property type="component" value="Unassembled WGS sequence"/>
</dbReference>
<name>A0A1H9Q8V3_9ACTN</name>
<evidence type="ECO:0000313" key="2">
    <source>
        <dbReference type="Proteomes" id="UP000182841"/>
    </source>
</evidence>
<accession>A0A1H9Q8V3</accession>
<protein>
    <submittedName>
        <fullName evidence="1">Uncharacterized protein</fullName>
    </submittedName>
</protein>